<dbReference type="RefSeq" id="YP_010802241.1">
    <property type="nucleotide sequence ID" value="NC_076970.1"/>
</dbReference>
<keyword evidence="2" id="KW-1185">Reference proteome</keyword>
<reference evidence="1" key="2">
    <citation type="journal article" date="2021" name="Viruses">
        <title>Illuminating the Plant Rhabdovirus Landscape through Metatranscriptomics Data.</title>
        <authorList>
            <person name="Bejerman N."/>
            <person name="Dietzgen R.G."/>
            <person name="Debat H."/>
        </authorList>
    </citation>
    <scope>NUCLEOTIDE SEQUENCE</scope>
</reference>
<name>A0A8D9PGR6_9RHAB</name>
<evidence type="ECO:0000313" key="1">
    <source>
        <dbReference type="EMBL" id="DAF42281.1"/>
    </source>
</evidence>
<protein>
    <submittedName>
        <fullName evidence="1">M</fullName>
    </submittedName>
</protein>
<dbReference type="GeneID" id="80540958"/>
<evidence type="ECO:0000313" key="2">
    <source>
        <dbReference type="Proteomes" id="UP001161664"/>
    </source>
</evidence>
<proteinExistence type="predicted"/>
<dbReference type="EMBL" id="BK014297">
    <property type="protein sequence ID" value="DAF42281.1"/>
    <property type="molecule type" value="Viral_cRNA"/>
</dbReference>
<reference evidence="1" key="1">
    <citation type="journal article" date="2021" name="J. Anim. Genet.">
        <title>Illuminating the plant rhabdovirus landscape through metatranscriptomics data.</title>
        <authorList>
            <person name="Bejerman N."/>
            <person name="Dietzgen R.G."/>
            <person name="Debat H."/>
        </authorList>
    </citation>
    <scope>NUCLEOTIDE SEQUENCE</scope>
</reference>
<dbReference type="KEGG" id="vg:80540958"/>
<accession>A0A8D9PGR6</accession>
<dbReference type="Proteomes" id="UP001161664">
    <property type="component" value="Segment"/>
</dbReference>
<sequence>MSFNVTTPFIHIESEATSLGHGGERTLLGSFKSQTGNNGENVAFSAVVRMVIHDDETLVRMLQHKITYSDLMTKIRSVAGARGTVIRTTPQEMSQKTFEYMMIITEYIMMGKQPIFHHSYIQKDFGRLVSVITMHLGPQQVTSTDEESYNISGIKIPPGVTAVDVFGSVKEPSGDPQVLKTLIDIQFGCLLKNPSTTQPTIFNTFNIKEMATTLNDHERLQVINNYDPKYDEPAGSRFINPPPLLTWLKRIRSGNKD</sequence>
<organism evidence="1 2">
    <name type="scientific">Agave tequilana virus 1</name>
    <dbReference type="NCBI Taxonomy" id="2793719"/>
    <lineage>
        <taxon>Viruses</taxon>
        <taxon>Riboviria</taxon>
        <taxon>Orthornavirae</taxon>
        <taxon>Negarnaviricota</taxon>
        <taxon>Haploviricotina</taxon>
        <taxon>Monjiviricetes</taxon>
        <taxon>Mononegavirales</taxon>
        <taxon>Rhabdoviridae</taxon>
        <taxon>Betarhabdovirinae</taxon>
        <taxon>Alphanucleorhabdovirus</taxon>
        <taxon>Alphanucleorhabdovirus agavis</taxon>
    </lineage>
</organism>